<feature type="region of interest" description="Disordered" evidence="1">
    <location>
        <begin position="27"/>
        <end position="46"/>
    </location>
</feature>
<accession>A0A846XFN4</accession>
<comment type="caution">
    <text evidence="3">The sequence shown here is derived from an EMBL/GenBank/DDBJ whole genome shotgun (WGS) entry which is preliminary data.</text>
</comment>
<dbReference type="Proteomes" id="UP000565715">
    <property type="component" value="Unassembled WGS sequence"/>
</dbReference>
<keyword evidence="4" id="KW-1185">Reference proteome</keyword>
<reference evidence="3 4" key="1">
    <citation type="submission" date="2020-04" db="EMBL/GenBank/DDBJ databases">
        <title>MicrobeNet Type strains.</title>
        <authorList>
            <person name="Nicholson A.C."/>
        </authorList>
    </citation>
    <scope>NUCLEOTIDE SEQUENCE [LARGE SCALE GENOMIC DNA]</scope>
    <source>
        <strain evidence="3 4">DSM 45078</strain>
    </source>
</reference>
<keyword evidence="2" id="KW-0812">Transmembrane</keyword>
<dbReference type="RefSeq" id="WP_068050200.1">
    <property type="nucleotide sequence ID" value="NZ_JAAXOO010000004.1"/>
</dbReference>
<dbReference type="AlphaFoldDB" id="A0A846XFN4"/>
<feature type="region of interest" description="Disordered" evidence="1">
    <location>
        <begin position="143"/>
        <end position="177"/>
    </location>
</feature>
<feature type="compositionally biased region" description="Low complexity" evidence="1">
    <location>
        <begin position="213"/>
        <end position="222"/>
    </location>
</feature>
<sequence>MPDADSGDVFLRNRGAILDALLADPAFGLTDQPAGRSEEPVVVGAPPVRASFDESLLGQAPAPAAESRPVDYARSTGRAEPETPAGEPDSDPVPVPVSRPSRRSTAGPSASERINALLSGQTLGTETGSSLATENAGRVADRLNASAAPEAEPERPAETDSSASPRQSPQEMAREAAEQLRKPRVALAVAAVVALLVVVLLVVTGGEEESGGTPLAVTAAPTQAPPATEPSGSGTIMPKAAESSCPPGGTDGMDPFSGEPDKAWSCPRAYKIDGQVLRIDLGQEYEIDSIGIVPGWDHVGTDGADQWTKYRTVSRVSYQFDDEDRTTYTQETLDQRSLVVTRIEPPLKTSEIVLTSLRSTGPRSVNTVAISSIIITGQ</sequence>
<proteinExistence type="predicted"/>
<protein>
    <recommendedName>
        <fullName evidence="5">F5/8 type C domain-containing protein</fullName>
    </recommendedName>
</protein>
<name>A0A846XFN4_9NOCA</name>
<evidence type="ECO:0000313" key="3">
    <source>
        <dbReference type="EMBL" id="NKY34762.1"/>
    </source>
</evidence>
<evidence type="ECO:0000256" key="1">
    <source>
        <dbReference type="SAM" id="MobiDB-lite"/>
    </source>
</evidence>
<feature type="transmembrane region" description="Helical" evidence="2">
    <location>
        <begin position="185"/>
        <end position="203"/>
    </location>
</feature>
<dbReference type="Gene3D" id="2.60.120.260">
    <property type="entry name" value="Galactose-binding domain-like"/>
    <property type="match status" value="1"/>
</dbReference>
<dbReference type="EMBL" id="JAAXOO010000004">
    <property type="protein sequence ID" value="NKY34762.1"/>
    <property type="molecule type" value="Genomic_DNA"/>
</dbReference>
<keyword evidence="2" id="KW-0472">Membrane</keyword>
<feature type="region of interest" description="Disordered" evidence="1">
    <location>
        <begin position="208"/>
        <end position="260"/>
    </location>
</feature>
<evidence type="ECO:0000256" key="2">
    <source>
        <dbReference type="SAM" id="Phobius"/>
    </source>
</evidence>
<evidence type="ECO:0008006" key="5">
    <source>
        <dbReference type="Google" id="ProtNLM"/>
    </source>
</evidence>
<organism evidence="3 4">
    <name type="scientific">Nocardia speluncae</name>
    <dbReference type="NCBI Taxonomy" id="419477"/>
    <lineage>
        <taxon>Bacteria</taxon>
        <taxon>Bacillati</taxon>
        <taxon>Actinomycetota</taxon>
        <taxon>Actinomycetes</taxon>
        <taxon>Mycobacteriales</taxon>
        <taxon>Nocardiaceae</taxon>
        <taxon>Nocardia</taxon>
    </lineage>
</organism>
<feature type="region of interest" description="Disordered" evidence="1">
    <location>
        <begin position="53"/>
        <end position="113"/>
    </location>
</feature>
<evidence type="ECO:0000313" key="4">
    <source>
        <dbReference type="Proteomes" id="UP000565715"/>
    </source>
</evidence>
<keyword evidence="2" id="KW-1133">Transmembrane helix</keyword>
<feature type="compositionally biased region" description="Polar residues" evidence="1">
    <location>
        <begin position="159"/>
        <end position="170"/>
    </location>
</feature>
<gene>
    <name evidence="3" type="ORF">HGA13_17010</name>
</gene>